<dbReference type="OrthoDB" id="7478510at2"/>
<name>A0A4R7BN22_9HYPH</name>
<evidence type="ECO:0000313" key="2">
    <source>
        <dbReference type="EMBL" id="TDR85317.1"/>
    </source>
</evidence>
<sequence>MATKRKPQPKLKVFQATIGFYDTVVAVPSQAAALRAWGTSQNLFKDKTARPSEDEQATKAALSKPGAVLRRPIGTKAAFGIDAGLPEIPDLPPPTKKTTKKRKSPDRKALDQAEAELGRIEERGRTERAAFETRRQELDAEEAHAEERLRKAVDKARDRIARERQAFLDAGGKPKT</sequence>
<accession>A0A4R7BN22</accession>
<feature type="region of interest" description="Disordered" evidence="1">
    <location>
        <begin position="83"/>
        <end position="146"/>
    </location>
</feature>
<gene>
    <name evidence="2" type="ORF">EV668_4872</name>
</gene>
<dbReference type="RefSeq" id="WP_133775034.1">
    <property type="nucleotide sequence ID" value="NZ_SNZR01000018.1"/>
</dbReference>
<evidence type="ECO:0000313" key="3">
    <source>
        <dbReference type="Proteomes" id="UP000295122"/>
    </source>
</evidence>
<evidence type="ECO:0000256" key="1">
    <source>
        <dbReference type="SAM" id="MobiDB-lite"/>
    </source>
</evidence>
<keyword evidence="3" id="KW-1185">Reference proteome</keyword>
<dbReference type="EMBL" id="SNZR01000018">
    <property type="protein sequence ID" value="TDR85317.1"/>
    <property type="molecule type" value="Genomic_DNA"/>
</dbReference>
<proteinExistence type="predicted"/>
<comment type="caution">
    <text evidence="2">The sequence shown here is derived from an EMBL/GenBank/DDBJ whole genome shotgun (WGS) entry which is preliminary data.</text>
</comment>
<reference evidence="2 3" key="1">
    <citation type="submission" date="2019-03" db="EMBL/GenBank/DDBJ databases">
        <title>Genomic Encyclopedia of Type Strains, Phase IV (KMG-IV): sequencing the most valuable type-strain genomes for metagenomic binning, comparative biology and taxonomic classification.</title>
        <authorList>
            <person name="Goeker M."/>
        </authorList>
    </citation>
    <scope>NUCLEOTIDE SEQUENCE [LARGE SCALE GENOMIC DNA]</scope>
    <source>
        <strain evidence="2 3">DSM 25903</strain>
    </source>
</reference>
<protein>
    <recommendedName>
        <fullName evidence="4">Cell envelope biogenesis protein TolA</fullName>
    </recommendedName>
</protein>
<organism evidence="2 3">
    <name type="scientific">Enterovirga rhinocerotis</name>
    <dbReference type="NCBI Taxonomy" id="1339210"/>
    <lineage>
        <taxon>Bacteria</taxon>
        <taxon>Pseudomonadati</taxon>
        <taxon>Pseudomonadota</taxon>
        <taxon>Alphaproteobacteria</taxon>
        <taxon>Hyphomicrobiales</taxon>
        <taxon>Methylobacteriaceae</taxon>
        <taxon>Enterovirga</taxon>
    </lineage>
</organism>
<feature type="compositionally biased region" description="Basic and acidic residues" evidence="1">
    <location>
        <begin position="106"/>
        <end position="146"/>
    </location>
</feature>
<evidence type="ECO:0008006" key="4">
    <source>
        <dbReference type="Google" id="ProtNLM"/>
    </source>
</evidence>
<dbReference type="AlphaFoldDB" id="A0A4R7BN22"/>
<dbReference type="Proteomes" id="UP000295122">
    <property type="component" value="Unassembled WGS sequence"/>
</dbReference>